<dbReference type="PANTHER" id="PTHR23503:SF8">
    <property type="entry name" value="FACILITATED GLUCOSE TRANSPORTER PROTEIN 1"/>
    <property type="match status" value="1"/>
</dbReference>
<dbReference type="GO" id="GO:0005886">
    <property type="term" value="C:plasma membrane"/>
    <property type="evidence" value="ECO:0007669"/>
    <property type="project" value="TreeGrafter"/>
</dbReference>
<dbReference type="GO" id="GO:0070837">
    <property type="term" value="P:dehydroascorbic acid transport"/>
    <property type="evidence" value="ECO:0007669"/>
    <property type="project" value="TreeGrafter"/>
</dbReference>
<evidence type="ECO:0000256" key="6">
    <source>
        <dbReference type="RuleBase" id="RU003346"/>
    </source>
</evidence>
<dbReference type="PANTHER" id="PTHR23503">
    <property type="entry name" value="SOLUTE CARRIER FAMILY 2"/>
    <property type="match status" value="1"/>
</dbReference>
<dbReference type="Ensembl" id="ENSCSAVT00000000047.1">
    <property type="protein sequence ID" value="ENSCSAVP00000000047.1"/>
    <property type="gene ID" value="ENSCSAVG00000000023.1"/>
</dbReference>
<dbReference type="InterPro" id="IPR005829">
    <property type="entry name" value="Sugar_transporter_CS"/>
</dbReference>
<dbReference type="GO" id="GO:0055056">
    <property type="term" value="F:D-glucose transmembrane transporter activity"/>
    <property type="evidence" value="ECO:0007669"/>
    <property type="project" value="TreeGrafter"/>
</dbReference>
<evidence type="ECO:0000256" key="3">
    <source>
        <dbReference type="ARBA" id="ARBA00022692"/>
    </source>
</evidence>
<dbReference type="InterPro" id="IPR005828">
    <property type="entry name" value="MFS_sugar_transport-like"/>
</dbReference>
<sequence>LSGLQMADNAGVTKSLLLATSMAVVGSTFQFGYNTGVINAPQKTIEQQCSKLVLSTMSDNAGVTKSLLLATSMAVVGSTFQFGYNTGVINAPQKTIEHYGYPIATSTLNLLWGFTVAVTAVGGMIGSLCAGFAADRYGLKKPMLYNNFTAILAALLMGFSKLAGSFEMLIIGRFIIGINSGINMGIAPMYLTEIAPVKYRGVFGTLGQLGVVTSMLLSQVLGLRWLLGTSTLWPLLLALTGVFAVYQLAVIPFCPESPRFLLVKMNKEDEAREALQWLRGSHYNSKEEMNQMSSEHEAGKDEQKTTIKELFTVSHLRQPLIIAIVMQLSQQLSGINAVFYYSTQLFLAAGIPQEGLTTVGVGIVNVIMTIVSLSLIEHAGRRILHLIGLGGMCVCSILLVVLLNLQRTVVISWLTLVPILLFVAFFQTGPGSIPWFITAELFNQSARPAAVSIAGLVNWLGNFTIGLAYPSINAEIGGYTFIIFAVLLAIFWIFTYFRVPETKGKNINEITALFQ</sequence>
<evidence type="ECO:0000256" key="5">
    <source>
        <dbReference type="ARBA" id="ARBA00023136"/>
    </source>
</evidence>
<feature type="transmembrane region" description="Helical" evidence="7">
    <location>
        <begin position="355"/>
        <end position="376"/>
    </location>
</feature>
<dbReference type="GO" id="GO:0046323">
    <property type="term" value="P:D-glucose import"/>
    <property type="evidence" value="ECO:0007669"/>
    <property type="project" value="TreeGrafter"/>
</dbReference>
<dbReference type="AlphaFoldDB" id="H2Y3Z9"/>
<dbReference type="FunCoup" id="H2Y3Z9">
    <property type="interactions" value="1"/>
</dbReference>
<dbReference type="InParanoid" id="H2Y3Z9"/>
<dbReference type="eggNOG" id="KOG0569">
    <property type="taxonomic scope" value="Eukaryota"/>
</dbReference>
<organism evidence="9 10">
    <name type="scientific">Ciona savignyi</name>
    <name type="common">Pacific transparent sea squirt</name>
    <dbReference type="NCBI Taxonomy" id="51511"/>
    <lineage>
        <taxon>Eukaryota</taxon>
        <taxon>Metazoa</taxon>
        <taxon>Chordata</taxon>
        <taxon>Tunicata</taxon>
        <taxon>Ascidiacea</taxon>
        <taxon>Phlebobranchia</taxon>
        <taxon>Cionidae</taxon>
        <taxon>Ciona</taxon>
    </lineage>
</organism>
<dbReference type="PRINTS" id="PR00171">
    <property type="entry name" value="SUGRTRNSPORT"/>
</dbReference>
<name>H2Y3Z9_CIOSA</name>
<dbReference type="Proteomes" id="UP000007875">
    <property type="component" value="Unassembled WGS sequence"/>
</dbReference>
<feature type="transmembrane region" description="Helical" evidence="7">
    <location>
        <begin position="203"/>
        <end position="226"/>
    </location>
</feature>
<feature type="transmembrane region" description="Helical" evidence="7">
    <location>
        <begin position="144"/>
        <end position="164"/>
    </location>
</feature>
<feature type="transmembrane region" description="Helical" evidence="7">
    <location>
        <begin position="320"/>
        <end position="343"/>
    </location>
</feature>
<evidence type="ECO:0000256" key="1">
    <source>
        <dbReference type="ARBA" id="ARBA00004141"/>
    </source>
</evidence>
<accession>H2Y3Z9</accession>
<reference evidence="10" key="1">
    <citation type="submission" date="2003-08" db="EMBL/GenBank/DDBJ databases">
        <authorList>
            <person name="Birren B."/>
            <person name="Nusbaum C."/>
            <person name="Abebe A."/>
            <person name="Abouelleil A."/>
            <person name="Adekoya E."/>
            <person name="Ait-zahra M."/>
            <person name="Allen N."/>
            <person name="Allen T."/>
            <person name="An P."/>
            <person name="Anderson M."/>
            <person name="Anderson S."/>
            <person name="Arachchi H."/>
            <person name="Armbruster J."/>
            <person name="Bachantsang P."/>
            <person name="Baldwin J."/>
            <person name="Barry A."/>
            <person name="Bayul T."/>
            <person name="Blitshsteyn B."/>
            <person name="Bloom T."/>
            <person name="Blye J."/>
            <person name="Boguslavskiy L."/>
            <person name="Borowsky M."/>
            <person name="Boukhgalter B."/>
            <person name="Brunache A."/>
            <person name="Butler J."/>
            <person name="Calixte N."/>
            <person name="Calvo S."/>
            <person name="Camarata J."/>
            <person name="Campo K."/>
            <person name="Chang J."/>
            <person name="Cheshatsang Y."/>
            <person name="Citroen M."/>
            <person name="Collymore A."/>
            <person name="Considine T."/>
            <person name="Cook A."/>
            <person name="Cooke P."/>
            <person name="Corum B."/>
            <person name="Cuomo C."/>
            <person name="David R."/>
            <person name="Dawoe T."/>
            <person name="Degray S."/>
            <person name="Dodge S."/>
            <person name="Dooley K."/>
            <person name="Dorje P."/>
            <person name="Dorjee K."/>
            <person name="Dorris L."/>
            <person name="Duffey N."/>
            <person name="Dupes A."/>
            <person name="Elkins T."/>
            <person name="Engels R."/>
            <person name="Erickson J."/>
            <person name="Farina A."/>
            <person name="Faro S."/>
            <person name="Ferreira P."/>
            <person name="Fischer H."/>
            <person name="Fitzgerald M."/>
            <person name="Foley K."/>
            <person name="Gage D."/>
            <person name="Galagan J."/>
            <person name="Gearin G."/>
            <person name="Gnerre S."/>
            <person name="Gnirke A."/>
            <person name="Goyette A."/>
            <person name="Graham J."/>
            <person name="Grandbois E."/>
            <person name="Gyaltsen K."/>
            <person name="Hafez N."/>
            <person name="Hagopian D."/>
            <person name="Hagos B."/>
            <person name="Hall J."/>
            <person name="Hatcher B."/>
            <person name="Heller A."/>
            <person name="Higgins H."/>
            <person name="Honan T."/>
            <person name="Horn A."/>
            <person name="Houde N."/>
            <person name="Hughes L."/>
            <person name="Hulme W."/>
            <person name="Husby E."/>
            <person name="Iliev I."/>
            <person name="Jaffe D."/>
            <person name="Jones C."/>
            <person name="Kamal M."/>
            <person name="Kamat A."/>
            <person name="Kamvysselis M."/>
            <person name="Karlsson E."/>
            <person name="Kells C."/>
            <person name="Kieu A."/>
            <person name="Kisner P."/>
            <person name="Kodira C."/>
            <person name="Kulbokas E."/>
            <person name="Labutti K."/>
            <person name="Lama D."/>
            <person name="Landers T."/>
            <person name="Leger J."/>
            <person name="Levine S."/>
            <person name="Lewis D."/>
            <person name="Lewis T."/>
            <person name="Lindblad-toh K."/>
            <person name="Liu X."/>
            <person name="Lokyitsang T."/>
            <person name="Lokyitsang Y."/>
            <person name="Lucien O."/>
            <person name="Lui A."/>
            <person name="Ma L.J."/>
            <person name="Mabbitt R."/>
            <person name="Macdonald J."/>
            <person name="Maclean C."/>
            <person name="Major J."/>
            <person name="Manning J."/>
            <person name="Marabella R."/>
            <person name="Maru K."/>
            <person name="Matthews C."/>
            <person name="Mauceli E."/>
            <person name="Mccarthy M."/>
            <person name="Mcdonough S."/>
            <person name="Mcghee T."/>
            <person name="Meldrim J."/>
            <person name="Meneus L."/>
            <person name="Mesirov J."/>
            <person name="Mihalev A."/>
            <person name="Mihova T."/>
            <person name="Mikkelsen T."/>
            <person name="Mlenga V."/>
            <person name="Moru K."/>
            <person name="Mozes J."/>
            <person name="Mulrain L."/>
            <person name="Munson G."/>
            <person name="Naylor J."/>
            <person name="Newes C."/>
            <person name="Nguyen C."/>
            <person name="Nguyen N."/>
            <person name="Nguyen T."/>
            <person name="Nicol R."/>
            <person name="Nielsen C."/>
            <person name="Nizzari M."/>
            <person name="Norbu C."/>
            <person name="Norbu N."/>
            <person name="O'donnell P."/>
            <person name="Okoawo O."/>
            <person name="O'leary S."/>
            <person name="Omotosho B."/>
            <person name="O'neill K."/>
            <person name="Osman S."/>
            <person name="Parker S."/>
            <person name="Perrin D."/>
            <person name="Phunkhang P."/>
            <person name="Piqani B."/>
            <person name="Purcell S."/>
            <person name="Rachupka T."/>
            <person name="Ramasamy U."/>
            <person name="Rameau R."/>
            <person name="Ray V."/>
            <person name="Raymond C."/>
            <person name="Retta R."/>
            <person name="Richardson S."/>
            <person name="Rise C."/>
            <person name="Rodriguez J."/>
            <person name="Rogers J."/>
            <person name="Rogov P."/>
            <person name="Rutman M."/>
            <person name="Schupbach R."/>
            <person name="Seaman C."/>
            <person name="Settipalli S."/>
            <person name="Sharpe T."/>
            <person name="Sheridan J."/>
            <person name="Sherpa N."/>
            <person name="Shi J."/>
            <person name="Smirnov S."/>
            <person name="Smith C."/>
            <person name="Sougnez C."/>
            <person name="Spencer B."/>
            <person name="Stalker J."/>
            <person name="Stange-thomann N."/>
            <person name="Stavropoulos S."/>
            <person name="Stetson K."/>
            <person name="Stone C."/>
            <person name="Stone S."/>
            <person name="Stubbs M."/>
            <person name="Talamas J."/>
            <person name="Tchuinga P."/>
            <person name="Tenzing P."/>
            <person name="Tesfaye S."/>
            <person name="Theodore J."/>
            <person name="Thoulutsang Y."/>
            <person name="Topham K."/>
            <person name="Towey S."/>
            <person name="Tsamla T."/>
            <person name="Tsomo N."/>
            <person name="Vallee D."/>
            <person name="Vassiliev H."/>
            <person name="Venkataraman V."/>
            <person name="Vinson J."/>
            <person name="Vo A."/>
            <person name="Wade C."/>
            <person name="Wang S."/>
            <person name="Wangchuk T."/>
            <person name="Wangdi T."/>
            <person name="Whittaker C."/>
            <person name="Wilkinson J."/>
            <person name="Wu Y."/>
            <person name="Wyman D."/>
            <person name="Yadav S."/>
            <person name="Yang S."/>
            <person name="Yang X."/>
            <person name="Yeager S."/>
            <person name="Yee E."/>
            <person name="Young G."/>
            <person name="Zainoun J."/>
            <person name="Zembeck L."/>
            <person name="Zimmer A."/>
            <person name="Zody M."/>
            <person name="Lander E."/>
        </authorList>
    </citation>
    <scope>NUCLEOTIDE SEQUENCE [LARGE SCALE GENOMIC DNA]</scope>
</reference>
<dbReference type="Pfam" id="PF00083">
    <property type="entry name" value="Sugar_tr"/>
    <property type="match status" value="1"/>
</dbReference>
<comment type="similarity">
    <text evidence="6">Belongs to the major facilitator superfamily. Sugar transporter (TC 2.A.1.1) family.</text>
</comment>
<keyword evidence="2 6" id="KW-0813">Transport</keyword>
<feature type="transmembrane region" description="Helical" evidence="7">
    <location>
        <begin position="411"/>
        <end position="437"/>
    </location>
</feature>
<dbReference type="PROSITE" id="PS50850">
    <property type="entry name" value="MFS"/>
    <property type="match status" value="1"/>
</dbReference>
<dbReference type="SUPFAM" id="SSF103473">
    <property type="entry name" value="MFS general substrate transporter"/>
    <property type="match status" value="1"/>
</dbReference>
<dbReference type="STRING" id="51511.ENSCSAVP00000000047"/>
<proteinExistence type="inferred from homology"/>
<keyword evidence="10" id="KW-1185">Reference proteome</keyword>
<reference evidence="9" key="2">
    <citation type="submission" date="2025-08" db="UniProtKB">
        <authorList>
            <consortium name="Ensembl"/>
        </authorList>
    </citation>
    <scope>IDENTIFICATION</scope>
</reference>
<feature type="domain" description="Major facilitator superfamily (MFS) profile" evidence="8">
    <location>
        <begin position="71"/>
        <end position="503"/>
    </location>
</feature>
<dbReference type="InterPro" id="IPR036259">
    <property type="entry name" value="MFS_trans_sf"/>
</dbReference>
<comment type="subcellular location">
    <subcellularLocation>
        <location evidence="1">Membrane</location>
        <topology evidence="1">Multi-pass membrane protein</topology>
    </subcellularLocation>
</comment>
<dbReference type="OMA" id="WAITASF"/>
<reference evidence="9" key="3">
    <citation type="submission" date="2025-09" db="UniProtKB">
        <authorList>
            <consortium name="Ensembl"/>
        </authorList>
    </citation>
    <scope>IDENTIFICATION</scope>
</reference>
<feature type="transmembrane region" description="Helical" evidence="7">
    <location>
        <begin position="110"/>
        <end position="132"/>
    </location>
</feature>
<keyword evidence="5 7" id="KW-0472">Membrane</keyword>
<keyword evidence="3 7" id="KW-0812">Transmembrane</keyword>
<evidence type="ECO:0000256" key="2">
    <source>
        <dbReference type="ARBA" id="ARBA00022448"/>
    </source>
</evidence>
<protein>
    <recommendedName>
        <fullName evidence="8">Major facilitator superfamily (MFS) profile domain-containing protein</fullName>
    </recommendedName>
</protein>
<feature type="transmembrane region" description="Helical" evidence="7">
    <location>
        <begin position="67"/>
        <end position="84"/>
    </location>
</feature>
<evidence type="ECO:0000256" key="7">
    <source>
        <dbReference type="SAM" id="Phobius"/>
    </source>
</evidence>
<dbReference type="Gene3D" id="1.20.1250.20">
    <property type="entry name" value="MFS general substrate transporter like domains"/>
    <property type="match status" value="1"/>
</dbReference>
<dbReference type="InterPro" id="IPR003663">
    <property type="entry name" value="Sugar/inositol_transpt"/>
</dbReference>
<dbReference type="NCBIfam" id="TIGR00879">
    <property type="entry name" value="SP"/>
    <property type="match status" value="1"/>
</dbReference>
<dbReference type="InterPro" id="IPR045263">
    <property type="entry name" value="GLUT"/>
</dbReference>
<evidence type="ECO:0000313" key="9">
    <source>
        <dbReference type="Ensembl" id="ENSCSAVP00000000047.1"/>
    </source>
</evidence>
<evidence type="ECO:0000313" key="10">
    <source>
        <dbReference type="Proteomes" id="UP000007875"/>
    </source>
</evidence>
<dbReference type="FunFam" id="1.20.1250.20:FF:000029">
    <property type="entry name" value="solute carrier family 2, facilitated glucose transporter member 4"/>
    <property type="match status" value="1"/>
</dbReference>
<keyword evidence="4 7" id="KW-1133">Transmembrane helix</keyword>
<dbReference type="InterPro" id="IPR020846">
    <property type="entry name" value="MFS_dom"/>
</dbReference>
<evidence type="ECO:0000259" key="8">
    <source>
        <dbReference type="PROSITE" id="PS50850"/>
    </source>
</evidence>
<dbReference type="GeneTree" id="ENSGT00940000160313"/>
<feature type="transmembrane region" description="Helical" evidence="7">
    <location>
        <begin position="232"/>
        <end position="254"/>
    </location>
</feature>
<dbReference type="PROSITE" id="PS00217">
    <property type="entry name" value="SUGAR_TRANSPORT_2"/>
    <property type="match status" value="1"/>
</dbReference>
<evidence type="ECO:0000256" key="4">
    <source>
        <dbReference type="ARBA" id="ARBA00022989"/>
    </source>
</evidence>
<feature type="transmembrane region" description="Helical" evidence="7">
    <location>
        <begin position="476"/>
        <end position="497"/>
    </location>
</feature>
<feature type="transmembrane region" description="Helical" evidence="7">
    <location>
        <begin position="383"/>
        <end position="405"/>
    </location>
</feature>
<feature type="transmembrane region" description="Helical" evidence="7">
    <location>
        <begin position="449"/>
        <end position="470"/>
    </location>
</feature>
<feature type="transmembrane region" description="Helical" evidence="7">
    <location>
        <begin position="170"/>
        <end position="191"/>
    </location>
</feature>